<evidence type="ECO:0008006" key="5">
    <source>
        <dbReference type="Google" id="ProtNLM"/>
    </source>
</evidence>
<proteinExistence type="predicted"/>
<reference evidence="4" key="1">
    <citation type="journal article" date="2019" name="Int. J. Syst. Evol. Microbiol.">
        <title>The Global Catalogue of Microorganisms (GCM) 10K type strain sequencing project: providing services to taxonomists for standard genome sequencing and annotation.</title>
        <authorList>
            <consortium name="The Broad Institute Genomics Platform"/>
            <consortium name="The Broad Institute Genome Sequencing Center for Infectious Disease"/>
            <person name="Wu L."/>
            <person name="Ma J."/>
        </authorList>
    </citation>
    <scope>NUCLEOTIDE SEQUENCE [LARGE SCALE GENOMIC DNA]</scope>
    <source>
        <strain evidence="4">ICMP 19430</strain>
    </source>
</reference>
<feature type="signal peptide" evidence="2">
    <location>
        <begin position="1"/>
        <end position="28"/>
    </location>
</feature>
<evidence type="ECO:0000256" key="2">
    <source>
        <dbReference type="SAM" id="SignalP"/>
    </source>
</evidence>
<evidence type="ECO:0000256" key="1">
    <source>
        <dbReference type="SAM" id="MobiDB-lite"/>
    </source>
</evidence>
<organism evidence="3 4">
    <name type="scientific">Rhodococcus daqingensis</name>
    <dbReference type="NCBI Taxonomy" id="2479363"/>
    <lineage>
        <taxon>Bacteria</taxon>
        <taxon>Bacillati</taxon>
        <taxon>Actinomycetota</taxon>
        <taxon>Actinomycetes</taxon>
        <taxon>Mycobacteriales</taxon>
        <taxon>Nocardiaceae</taxon>
        <taxon>Rhodococcus</taxon>
    </lineage>
</organism>
<comment type="caution">
    <text evidence="3">The sequence shown here is derived from an EMBL/GenBank/DDBJ whole genome shotgun (WGS) entry which is preliminary data.</text>
</comment>
<keyword evidence="2" id="KW-0732">Signal</keyword>
<feature type="compositionally biased region" description="Basic residues" evidence="1">
    <location>
        <begin position="438"/>
        <end position="449"/>
    </location>
</feature>
<accession>A0ABW2RTC2</accession>
<evidence type="ECO:0000313" key="4">
    <source>
        <dbReference type="Proteomes" id="UP001596484"/>
    </source>
</evidence>
<sequence length="449" mass="47358">MHTRSLAAVAAVPAVVGALLLPAAPASAQPFGSVGFGGSSDSSGCPRSPLAPPMRFLGNADLDARAVALTREPAVVAAKEKLLGTLAQSGLAADDATSAEMRPYVDGLALAVASDVANLGRTSIAWDDQPDRRWGLDNPDVIYRSATIVEDGSYVIRGNRNSSQNIYFQVLDAYPGDGGLGNTTGFLSGKDIATASDGSFTLTLSTEPGRPGENHIQLGKGSKRLVVRDTLADWSTQTAAELQLSQVGGPGVPVPADPAAEVARRTTLQGEFWASYAKQLLQVLPVNSFAPPAPTRGGLPGQVNAFAQFDLGPDEALVFTVDPAGAPYLGMQLGNNWFTSMDYWSHQSSLSRSQATTNPDGTVTFVVSQRDPNVCNWVDPVGHTRGLIFLRWQDLPADVIPGPVKAGVVPVDQLAGALANVPEINHGTRQAQLEQRKTSLHRRPASWPR</sequence>
<protein>
    <recommendedName>
        <fullName evidence="5">DUF1214 domain-containing protein</fullName>
    </recommendedName>
</protein>
<name>A0ABW2RTC2_9NOCA</name>
<feature type="chain" id="PRO_5046086400" description="DUF1214 domain-containing protein" evidence="2">
    <location>
        <begin position="29"/>
        <end position="449"/>
    </location>
</feature>
<gene>
    <name evidence="3" type="ORF">ACFQS9_02800</name>
</gene>
<dbReference type="RefSeq" id="WP_378401324.1">
    <property type="nucleotide sequence ID" value="NZ_JBHTCS010000002.1"/>
</dbReference>
<feature type="region of interest" description="Disordered" evidence="1">
    <location>
        <begin position="429"/>
        <end position="449"/>
    </location>
</feature>
<dbReference type="EMBL" id="JBHTCS010000002">
    <property type="protein sequence ID" value="MFC7446811.1"/>
    <property type="molecule type" value="Genomic_DNA"/>
</dbReference>
<dbReference type="Proteomes" id="UP001596484">
    <property type="component" value="Unassembled WGS sequence"/>
</dbReference>
<keyword evidence="4" id="KW-1185">Reference proteome</keyword>
<evidence type="ECO:0000313" key="3">
    <source>
        <dbReference type="EMBL" id="MFC7446811.1"/>
    </source>
</evidence>